<dbReference type="SUPFAM" id="SSF53850">
    <property type="entry name" value="Periplasmic binding protein-like II"/>
    <property type="match status" value="1"/>
</dbReference>
<dbReference type="InterPro" id="IPR001638">
    <property type="entry name" value="Solute-binding_3/MltF_N"/>
</dbReference>
<proteinExistence type="predicted"/>
<dbReference type="AlphaFoldDB" id="A0A1M5ZIU2"/>
<dbReference type="Gene3D" id="3.40.190.10">
    <property type="entry name" value="Periplasmic binding protein-like II"/>
    <property type="match status" value="2"/>
</dbReference>
<accession>A0A1M5ZIU2</accession>
<feature type="chain" id="PRO_5012206495" evidence="2">
    <location>
        <begin position="29"/>
        <end position="266"/>
    </location>
</feature>
<reference evidence="4 5" key="1">
    <citation type="submission" date="2016-11" db="EMBL/GenBank/DDBJ databases">
        <authorList>
            <person name="Jaros S."/>
            <person name="Januszkiewicz K."/>
            <person name="Wedrychowicz H."/>
        </authorList>
    </citation>
    <scope>NUCLEOTIDE SEQUENCE [LARGE SCALE GENOMIC DNA]</scope>
    <source>
        <strain evidence="4 5">CGMCC 1.10190</strain>
    </source>
</reference>
<dbReference type="PANTHER" id="PTHR35936:SF17">
    <property type="entry name" value="ARGININE-BINDING EXTRACELLULAR PROTEIN ARTP"/>
    <property type="match status" value="1"/>
</dbReference>
<organism evidence="4 5">
    <name type="scientific">Pollutimonas bauzanensis</name>
    <dbReference type="NCBI Taxonomy" id="658167"/>
    <lineage>
        <taxon>Bacteria</taxon>
        <taxon>Pseudomonadati</taxon>
        <taxon>Pseudomonadota</taxon>
        <taxon>Betaproteobacteria</taxon>
        <taxon>Burkholderiales</taxon>
        <taxon>Alcaligenaceae</taxon>
        <taxon>Pollutimonas</taxon>
    </lineage>
</organism>
<dbReference type="PANTHER" id="PTHR35936">
    <property type="entry name" value="MEMBRANE-BOUND LYTIC MUREIN TRANSGLYCOSYLASE F"/>
    <property type="match status" value="1"/>
</dbReference>
<evidence type="ECO:0000256" key="1">
    <source>
        <dbReference type="ARBA" id="ARBA00022729"/>
    </source>
</evidence>
<evidence type="ECO:0000259" key="3">
    <source>
        <dbReference type="SMART" id="SM00062"/>
    </source>
</evidence>
<dbReference type="STRING" id="658167.SAMN04488135_11550"/>
<sequence length="266" mass="28834">MNPRLLKTILKYTLALTSVPLVMSMARADLLDDIRKAGKIRVAIELSLPPYGMMTDALEPYGSDVDTARLLAQDLGVKLEIVPATGPTRIPFLQTNKADVVIATLSISPERAKVIDFSLPYSAVQIVVAAPKSMSIKDYGDLKGKSIAITRGNVQEGELMKKAVGAQIVRFDDDATLVTAGVSGQAPIVSTATTLLRTIQTKNPARDMETKFVVKNFNLGIGMRKGEPALLAWLNDWVEKNRADGKLNDIFRKYHGADLPAISSPS</sequence>
<keyword evidence="1 2" id="KW-0732">Signal</keyword>
<evidence type="ECO:0000256" key="2">
    <source>
        <dbReference type="SAM" id="SignalP"/>
    </source>
</evidence>
<gene>
    <name evidence="4" type="ORF">SAMN04488135_11550</name>
</gene>
<feature type="signal peptide" evidence="2">
    <location>
        <begin position="1"/>
        <end position="28"/>
    </location>
</feature>
<dbReference type="CDD" id="cd01072">
    <property type="entry name" value="PBP2_SMa0082_like"/>
    <property type="match status" value="1"/>
</dbReference>
<dbReference type="EMBL" id="FQXE01000015">
    <property type="protein sequence ID" value="SHI24150.1"/>
    <property type="molecule type" value="Genomic_DNA"/>
</dbReference>
<name>A0A1M5ZIU2_9BURK</name>
<keyword evidence="5" id="KW-1185">Reference proteome</keyword>
<dbReference type="Proteomes" id="UP000184226">
    <property type="component" value="Unassembled WGS sequence"/>
</dbReference>
<protein>
    <submittedName>
        <fullName evidence="4">Polar amino acid transport system substrate-binding protein</fullName>
    </submittedName>
</protein>
<dbReference type="Pfam" id="PF00497">
    <property type="entry name" value="SBP_bac_3"/>
    <property type="match status" value="1"/>
</dbReference>
<evidence type="ECO:0000313" key="5">
    <source>
        <dbReference type="Proteomes" id="UP000184226"/>
    </source>
</evidence>
<evidence type="ECO:0000313" key="4">
    <source>
        <dbReference type="EMBL" id="SHI24150.1"/>
    </source>
</evidence>
<dbReference type="SMART" id="SM00062">
    <property type="entry name" value="PBPb"/>
    <property type="match status" value="1"/>
</dbReference>
<dbReference type="RefSeq" id="WP_178372372.1">
    <property type="nucleotide sequence ID" value="NZ_FQXE01000015.1"/>
</dbReference>
<feature type="domain" description="Solute-binding protein family 3/N-terminal" evidence="3">
    <location>
        <begin position="39"/>
        <end position="258"/>
    </location>
</feature>